<evidence type="ECO:0000256" key="1">
    <source>
        <dbReference type="ARBA" id="ARBA00001947"/>
    </source>
</evidence>
<feature type="domain" description="LysM" evidence="10">
    <location>
        <begin position="105"/>
        <end position="150"/>
    </location>
</feature>
<comment type="cofactor">
    <cofactor evidence="1">
        <name>Zn(2+)</name>
        <dbReference type="ChEBI" id="CHEBI:29105"/>
    </cofactor>
</comment>
<dbReference type="Pfam" id="PF08525">
    <property type="entry name" value="OapA_N"/>
    <property type="match status" value="1"/>
</dbReference>
<comment type="subcellular location">
    <subcellularLocation>
        <location evidence="2">Cell envelope</location>
    </subcellularLocation>
</comment>
<dbReference type="Gene3D" id="3.10.450.350">
    <property type="match status" value="2"/>
</dbReference>
<keyword evidence="9" id="KW-1133">Transmembrane helix</keyword>
<keyword evidence="7" id="KW-0482">Metalloprotease</keyword>
<dbReference type="OrthoDB" id="9805070at2"/>
<dbReference type="InterPro" id="IPR018392">
    <property type="entry name" value="LysM"/>
</dbReference>
<dbReference type="Pfam" id="PF01551">
    <property type="entry name" value="Peptidase_M23"/>
    <property type="match status" value="1"/>
</dbReference>
<dbReference type="GO" id="GO:0006508">
    <property type="term" value="P:proteolysis"/>
    <property type="evidence" value="ECO:0007669"/>
    <property type="project" value="UniProtKB-KW"/>
</dbReference>
<keyword evidence="5" id="KW-0378">Hydrolase</keyword>
<accession>A0A0F5V722</accession>
<protein>
    <submittedName>
        <fullName evidence="11">Peptigoglycan-binding protein LysM</fullName>
    </submittedName>
</protein>
<dbReference type="GO" id="GO:0042834">
    <property type="term" value="F:peptidoglycan binding"/>
    <property type="evidence" value="ECO:0007669"/>
    <property type="project" value="InterPro"/>
</dbReference>
<keyword evidence="9" id="KW-0812">Transmembrane</keyword>
<dbReference type="InterPro" id="IPR050570">
    <property type="entry name" value="Cell_wall_metabolism_enzyme"/>
</dbReference>
<dbReference type="PANTHER" id="PTHR21666">
    <property type="entry name" value="PEPTIDASE-RELATED"/>
    <property type="match status" value="1"/>
</dbReference>
<dbReference type="Pfam" id="PF04225">
    <property type="entry name" value="LysM_OapA"/>
    <property type="match status" value="1"/>
</dbReference>
<dbReference type="InterPro" id="IPR011055">
    <property type="entry name" value="Dup_hybrid_motif"/>
</dbReference>
<organism evidence="11 12">
    <name type="scientific">Photobacterium halotolerans</name>
    <dbReference type="NCBI Taxonomy" id="265726"/>
    <lineage>
        <taxon>Bacteria</taxon>
        <taxon>Pseudomonadati</taxon>
        <taxon>Pseudomonadota</taxon>
        <taxon>Gammaproteobacteria</taxon>
        <taxon>Vibrionales</taxon>
        <taxon>Vibrionaceae</taxon>
        <taxon>Photobacterium</taxon>
    </lineage>
</organism>
<dbReference type="NCBIfam" id="NF008652">
    <property type="entry name" value="PRK11649.1"/>
    <property type="match status" value="1"/>
</dbReference>
<dbReference type="GO" id="GO:0004222">
    <property type="term" value="F:metalloendopeptidase activity"/>
    <property type="evidence" value="ECO:0007669"/>
    <property type="project" value="TreeGrafter"/>
</dbReference>
<dbReference type="GO" id="GO:0046872">
    <property type="term" value="F:metal ion binding"/>
    <property type="evidence" value="ECO:0007669"/>
    <property type="project" value="UniProtKB-KW"/>
</dbReference>
<dbReference type="PATRIC" id="fig|265726.11.peg.2964"/>
<dbReference type="Gene3D" id="2.70.70.10">
    <property type="entry name" value="Glucose Permease (Domain IIA)"/>
    <property type="match status" value="1"/>
</dbReference>
<dbReference type="FunFam" id="2.70.70.10:FF:000002">
    <property type="entry name" value="Murein DD-endopeptidase MepM"/>
    <property type="match status" value="1"/>
</dbReference>
<evidence type="ECO:0000256" key="6">
    <source>
        <dbReference type="ARBA" id="ARBA00022833"/>
    </source>
</evidence>
<keyword evidence="3" id="KW-0645">Protease</keyword>
<evidence type="ECO:0000256" key="4">
    <source>
        <dbReference type="ARBA" id="ARBA00022723"/>
    </source>
</evidence>
<sequence>MKIFTVAARRFYQLPRQHRIALASTSLIVAAALMWQPAVVHSPSYGSRSEAEQRREVPLISEEILSLSEQNSEPLGVVLDPEDPDFQVPKDELEQQLDQATDVAHSHKVSSGETLGEIFTQYALPISDMYKLIEADKSIQFLRVGQNIGWSLDEEGRIGELSIERSAKLTDTYTLTSKGYKHQEVERTGEFKPVRLTGRVSGSFYQSARSAGLSPTQIQTLVKALQWRFDLGKEARKGDRFAITLEREFIDGKAVGQGEVKALYYMNRNQELFAMRYDDGEFYDEDGRSLNRALNRYPTQKRFRISSSFDPHRKHPITHRVSPHNGTDFATPVGTPVLATGDGVVVKAQKHALAGNFVMIKHGREYSTRYLHLSKILVKVGQKVRMGDKIALSGNTGRSTGPHLHYELLKYGRAVNAMKVPLPQAEPVPNKTRTDYRKLANRERQNLLAVMPG</sequence>
<dbReference type="InterPro" id="IPR007340">
    <property type="entry name" value="LysM_Opacity-associatedA"/>
</dbReference>
<reference evidence="11 12" key="1">
    <citation type="submission" date="2014-12" db="EMBL/GenBank/DDBJ databases">
        <title>Mercury Reductase activity and rhizosphere competence traits in the genome of root associated Photobacterium halotolerans MELD1.</title>
        <authorList>
            <person name="Mathew D.C."/>
            <person name="Huang C.-C."/>
        </authorList>
    </citation>
    <scope>NUCLEOTIDE SEQUENCE [LARGE SCALE GENOMIC DNA]</scope>
    <source>
        <strain evidence="11 12">MELD1</strain>
    </source>
</reference>
<dbReference type="InterPro" id="IPR016047">
    <property type="entry name" value="M23ase_b-sheet_dom"/>
</dbReference>
<keyword evidence="6" id="KW-0862">Zinc</keyword>
<dbReference type="EMBL" id="JWYV01000029">
    <property type="protein sequence ID" value="KKC97995.1"/>
    <property type="molecule type" value="Genomic_DNA"/>
</dbReference>
<dbReference type="STRING" id="265726.KY46_20780"/>
<dbReference type="InterPro" id="IPR013731">
    <property type="entry name" value="OapA_N"/>
</dbReference>
<dbReference type="InterPro" id="IPR045834">
    <property type="entry name" value="Csd3_N2"/>
</dbReference>
<dbReference type="Pfam" id="PF19425">
    <property type="entry name" value="Csd3_N2"/>
    <property type="match status" value="1"/>
</dbReference>
<dbReference type="PROSITE" id="PS51782">
    <property type="entry name" value="LYSM"/>
    <property type="match status" value="1"/>
</dbReference>
<feature type="transmembrane region" description="Helical" evidence="9">
    <location>
        <begin position="20"/>
        <end position="38"/>
    </location>
</feature>
<evidence type="ECO:0000313" key="11">
    <source>
        <dbReference type="EMBL" id="KKC97995.1"/>
    </source>
</evidence>
<comment type="caution">
    <text evidence="11">The sequence shown here is derived from an EMBL/GenBank/DDBJ whole genome shotgun (WGS) entry which is preliminary data.</text>
</comment>
<evidence type="ECO:0000256" key="2">
    <source>
        <dbReference type="ARBA" id="ARBA00004196"/>
    </source>
</evidence>
<dbReference type="CDD" id="cd12797">
    <property type="entry name" value="M23_peptidase"/>
    <property type="match status" value="1"/>
</dbReference>
<dbReference type="SUPFAM" id="SSF51261">
    <property type="entry name" value="Duplicated hybrid motif"/>
    <property type="match status" value="1"/>
</dbReference>
<dbReference type="AlphaFoldDB" id="A0A0F5V722"/>
<dbReference type="PANTHER" id="PTHR21666:SF292">
    <property type="entry name" value="MUREIN DD-ENDOPEPTIDASE MEPM"/>
    <property type="match status" value="1"/>
</dbReference>
<evidence type="ECO:0000259" key="10">
    <source>
        <dbReference type="PROSITE" id="PS51782"/>
    </source>
</evidence>
<dbReference type="GO" id="GO:0030313">
    <property type="term" value="C:cell envelope"/>
    <property type="evidence" value="ECO:0007669"/>
    <property type="project" value="UniProtKB-SubCell"/>
</dbReference>
<evidence type="ECO:0000256" key="5">
    <source>
        <dbReference type="ARBA" id="ARBA00022801"/>
    </source>
</evidence>
<gene>
    <name evidence="11" type="ORF">KY46_20780</name>
</gene>
<evidence type="ECO:0000313" key="12">
    <source>
        <dbReference type="Proteomes" id="UP000033633"/>
    </source>
</evidence>
<name>A0A0F5V722_9GAMM</name>
<comment type="pathway">
    <text evidence="8">Cell wall degradation; peptidoglycan degradation.</text>
</comment>
<dbReference type="RefSeq" id="WP_046222499.1">
    <property type="nucleotide sequence ID" value="NZ_JWYV01000029.1"/>
</dbReference>
<evidence type="ECO:0000256" key="7">
    <source>
        <dbReference type="ARBA" id="ARBA00023049"/>
    </source>
</evidence>
<dbReference type="Proteomes" id="UP000033633">
    <property type="component" value="Unassembled WGS sequence"/>
</dbReference>
<keyword evidence="12" id="KW-1185">Reference proteome</keyword>
<keyword evidence="4" id="KW-0479">Metal-binding</keyword>
<evidence type="ECO:0000256" key="3">
    <source>
        <dbReference type="ARBA" id="ARBA00022670"/>
    </source>
</evidence>
<keyword evidence="9" id="KW-0472">Membrane</keyword>
<evidence type="ECO:0000256" key="8">
    <source>
        <dbReference type="ARBA" id="ARBA00060568"/>
    </source>
</evidence>
<evidence type="ECO:0000256" key="9">
    <source>
        <dbReference type="SAM" id="Phobius"/>
    </source>
</evidence>
<proteinExistence type="predicted"/>